<keyword evidence="1 3" id="KW-0489">Methyltransferase</keyword>
<gene>
    <name evidence="3" type="primary">rsmD</name>
    <name evidence="3" type="ORF">ACFFSY_27260</name>
</gene>
<dbReference type="SUPFAM" id="SSF53335">
    <property type="entry name" value="S-adenosyl-L-methionine-dependent methyltransferases"/>
    <property type="match status" value="1"/>
</dbReference>
<dbReference type="EC" id="2.1.1.171" evidence="3"/>
<evidence type="ECO:0000313" key="3">
    <source>
        <dbReference type="EMBL" id="MFB9329653.1"/>
    </source>
</evidence>
<keyword evidence="4" id="KW-1185">Reference proteome</keyword>
<keyword evidence="2 3" id="KW-0808">Transferase</keyword>
<dbReference type="PANTHER" id="PTHR43542">
    <property type="entry name" value="METHYLTRANSFERASE"/>
    <property type="match status" value="1"/>
</dbReference>
<dbReference type="InterPro" id="IPR002052">
    <property type="entry name" value="DNA_methylase_N6_adenine_CS"/>
</dbReference>
<sequence length="212" mass="23605">MVWYDSSSPVESRKGKQQVRVIAGTAKGRPLKAVPGNNTRPTTDKVKEAVFSMIGPYFDGGRVLDLFAGTGGLGIEALSRGMEQAVFIDMERLSIEVIKQNVQAAGLTQQAEIYRNEAGRAIKVLEKRGERFALIFLDPPYRMKEMDAMMVELADRGLLEEGARVVVEHDADHVYPEQFGSYIQLKHARYGDIAVTVYRYEPGAGEPQTEEH</sequence>
<comment type="caution">
    <text evidence="3">The sequence shown here is derived from an EMBL/GenBank/DDBJ whole genome shotgun (WGS) entry which is preliminary data.</text>
</comment>
<accession>A0ABV5KZ11</accession>
<evidence type="ECO:0000256" key="1">
    <source>
        <dbReference type="ARBA" id="ARBA00022603"/>
    </source>
</evidence>
<dbReference type="Proteomes" id="UP001589747">
    <property type="component" value="Unassembled WGS sequence"/>
</dbReference>
<dbReference type="NCBIfam" id="TIGR00095">
    <property type="entry name" value="16S rRNA (guanine(966)-N(2))-methyltransferase RsmD"/>
    <property type="match status" value="1"/>
</dbReference>
<dbReference type="PROSITE" id="PS00092">
    <property type="entry name" value="N6_MTASE"/>
    <property type="match status" value="1"/>
</dbReference>
<protein>
    <submittedName>
        <fullName evidence="3">16S rRNA (Guanine(966)-N(2))-methyltransferase RsmD</fullName>
        <ecNumber evidence="3">2.1.1.171</ecNumber>
    </submittedName>
</protein>
<dbReference type="Gene3D" id="3.40.50.150">
    <property type="entry name" value="Vaccinia Virus protein VP39"/>
    <property type="match status" value="1"/>
</dbReference>
<proteinExistence type="predicted"/>
<dbReference type="GO" id="GO:0052913">
    <property type="term" value="F:16S rRNA (guanine(966)-N(2))-methyltransferase activity"/>
    <property type="evidence" value="ECO:0007669"/>
    <property type="project" value="UniProtKB-EC"/>
</dbReference>
<dbReference type="CDD" id="cd02440">
    <property type="entry name" value="AdoMet_MTases"/>
    <property type="match status" value="1"/>
</dbReference>
<dbReference type="RefSeq" id="WP_377500449.1">
    <property type="nucleotide sequence ID" value="NZ_JBHMDO010000044.1"/>
</dbReference>
<reference evidence="3 4" key="1">
    <citation type="submission" date="2024-09" db="EMBL/GenBank/DDBJ databases">
        <authorList>
            <person name="Sun Q."/>
            <person name="Mori K."/>
        </authorList>
    </citation>
    <scope>NUCLEOTIDE SEQUENCE [LARGE SCALE GENOMIC DNA]</scope>
    <source>
        <strain evidence="3 4">TISTR 2452</strain>
    </source>
</reference>
<dbReference type="EMBL" id="JBHMDO010000044">
    <property type="protein sequence ID" value="MFB9329653.1"/>
    <property type="molecule type" value="Genomic_DNA"/>
</dbReference>
<name>A0ABV5KZ11_9BACL</name>
<dbReference type="PIRSF" id="PIRSF004553">
    <property type="entry name" value="CHP00095"/>
    <property type="match status" value="1"/>
</dbReference>
<dbReference type="PANTHER" id="PTHR43542:SF1">
    <property type="entry name" value="METHYLTRANSFERASE"/>
    <property type="match status" value="1"/>
</dbReference>
<evidence type="ECO:0000313" key="4">
    <source>
        <dbReference type="Proteomes" id="UP001589747"/>
    </source>
</evidence>
<dbReference type="InterPro" id="IPR029063">
    <property type="entry name" value="SAM-dependent_MTases_sf"/>
</dbReference>
<dbReference type="Pfam" id="PF03602">
    <property type="entry name" value="Cons_hypoth95"/>
    <property type="match status" value="1"/>
</dbReference>
<organism evidence="3 4">
    <name type="scientific">Paenibacillus aurantiacus</name>
    <dbReference type="NCBI Taxonomy" id="1936118"/>
    <lineage>
        <taxon>Bacteria</taxon>
        <taxon>Bacillati</taxon>
        <taxon>Bacillota</taxon>
        <taxon>Bacilli</taxon>
        <taxon>Bacillales</taxon>
        <taxon>Paenibacillaceae</taxon>
        <taxon>Paenibacillus</taxon>
    </lineage>
</organism>
<dbReference type="InterPro" id="IPR004398">
    <property type="entry name" value="RNA_MeTrfase_RsmD"/>
</dbReference>
<evidence type="ECO:0000256" key="2">
    <source>
        <dbReference type="ARBA" id="ARBA00022679"/>
    </source>
</evidence>